<dbReference type="InterPro" id="IPR011009">
    <property type="entry name" value="Kinase-like_dom_sf"/>
</dbReference>
<dbReference type="Proteomes" id="UP001322277">
    <property type="component" value="Chromosome 4"/>
</dbReference>
<protein>
    <recommendedName>
        <fullName evidence="3">Alpha-galactosidase A</fullName>
    </recommendedName>
</protein>
<dbReference type="RefSeq" id="XP_062778430.1">
    <property type="nucleotide sequence ID" value="XM_062922379.1"/>
</dbReference>
<dbReference type="KEGG" id="cdet:87942723"/>
<organism evidence="1 2">
    <name type="scientific">Colletotrichum destructivum</name>
    <dbReference type="NCBI Taxonomy" id="34406"/>
    <lineage>
        <taxon>Eukaryota</taxon>
        <taxon>Fungi</taxon>
        <taxon>Dikarya</taxon>
        <taxon>Ascomycota</taxon>
        <taxon>Pezizomycotina</taxon>
        <taxon>Sordariomycetes</taxon>
        <taxon>Hypocreomycetidae</taxon>
        <taxon>Glomerellales</taxon>
        <taxon>Glomerellaceae</taxon>
        <taxon>Colletotrichum</taxon>
        <taxon>Colletotrichum destructivum species complex</taxon>
    </lineage>
</organism>
<name>A0AAX4IDW9_9PEZI</name>
<dbReference type="GeneID" id="87942723"/>
<reference evidence="2" key="1">
    <citation type="journal article" date="2023" name="bioRxiv">
        <title>Complete genome of the Medicago anthracnose fungus, Colletotrichum destructivum, reveals a mini-chromosome-like region within a core chromosome.</title>
        <authorList>
            <person name="Lapalu N."/>
            <person name="Simon A."/>
            <person name="Lu A."/>
            <person name="Plaumann P.-L."/>
            <person name="Amselem J."/>
            <person name="Pigne S."/>
            <person name="Auger A."/>
            <person name="Koch C."/>
            <person name="Dallery J.-F."/>
            <person name="O'Connell R.J."/>
        </authorList>
    </citation>
    <scope>NUCLEOTIDE SEQUENCE [LARGE SCALE GENOMIC DNA]</scope>
    <source>
        <strain evidence="2">CBS 520.97</strain>
    </source>
</reference>
<evidence type="ECO:0000313" key="1">
    <source>
        <dbReference type="EMBL" id="WQF81206.1"/>
    </source>
</evidence>
<dbReference type="EMBL" id="CP137308">
    <property type="protein sequence ID" value="WQF81206.1"/>
    <property type="molecule type" value="Genomic_DNA"/>
</dbReference>
<dbReference type="SUPFAM" id="SSF56112">
    <property type="entry name" value="Protein kinase-like (PK-like)"/>
    <property type="match status" value="1"/>
</dbReference>
<keyword evidence="2" id="KW-1185">Reference proteome</keyword>
<evidence type="ECO:0008006" key="3">
    <source>
        <dbReference type="Google" id="ProtNLM"/>
    </source>
</evidence>
<sequence length="254" mass="28602">MVAPEKKNANVRLLACLIDEDNTDDSDYRFLVDGQHVKYVSTAPGTFAGHEDDRTFELVLLSELFPPFPTETGEATFDRTERVQFSGVKHVWHPMILNELDFTRLDRLKQRVHLSTHPRVEGGKPVLVKLAVWPWEIPYAEAETAAYQWLSDSGVGPRFLGHLPEGKSGRVIGFVAEWLDDAWSAGPGDIDACNKALSRLHDLGIKLGDVNRHNFLVREGHDVVVIDFETAKRDCLPLELMEEMNELSNSLQGE</sequence>
<gene>
    <name evidence="1" type="ORF">CDEST_06220</name>
</gene>
<dbReference type="AlphaFoldDB" id="A0AAX4IDW9"/>
<proteinExistence type="predicted"/>
<evidence type="ECO:0000313" key="2">
    <source>
        <dbReference type="Proteomes" id="UP001322277"/>
    </source>
</evidence>
<accession>A0AAX4IDW9</accession>